<evidence type="ECO:0000256" key="2">
    <source>
        <dbReference type="SAM" id="MobiDB-lite"/>
    </source>
</evidence>
<dbReference type="InterPro" id="IPR019414">
    <property type="entry name" value="Rtp1_C2"/>
</dbReference>
<protein>
    <recommendedName>
        <fullName evidence="7">RNA polymerase II assembly factor Rtp1 C-terminal domain-containing protein</fullName>
    </recommendedName>
</protein>
<evidence type="ECO:0000259" key="4">
    <source>
        <dbReference type="Pfam" id="PF10363"/>
    </source>
</evidence>
<dbReference type="InterPro" id="IPR011989">
    <property type="entry name" value="ARM-like"/>
</dbReference>
<accession>A0A292PIV5</accession>
<evidence type="ECO:0000256" key="1">
    <source>
        <dbReference type="ARBA" id="ARBA00005724"/>
    </source>
</evidence>
<keyword evidence="6" id="KW-1185">Reference proteome</keyword>
<evidence type="ECO:0000259" key="3">
    <source>
        <dbReference type="Pfam" id="PF10304"/>
    </source>
</evidence>
<proteinExistence type="inferred from homology"/>
<reference evidence="5" key="1">
    <citation type="submission" date="2015-10" db="EMBL/GenBank/DDBJ databases">
        <authorList>
            <person name="Regsiter A."/>
            <person name="william w."/>
        </authorList>
    </citation>
    <scope>NUCLEOTIDE SEQUENCE</scope>
    <source>
        <strain evidence="5">Montdore</strain>
    </source>
</reference>
<dbReference type="Gene3D" id="1.25.10.10">
    <property type="entry name" value="Leucine-rich Repeat Variant"/>
    <property type="match status" value="1"/>
</dbReference>
<dbReference type="AlphaFoldDB" id="A0A292PIV5"/>
<dbReference type="InterPro" id="IPR039600">
    <property type="entry name" value="TANGO6/Rtp1"/>
</dbReference>
<sequence length="630" mass="68150">MGDDTAKDLNTKPLVSEIDLSSALHHLEILLSSQPSPTLPQRLISPILLPLWALTNFAKSTGRSTWHERTLALLKAYIKTSPDQSTLQWIQARILYSGGEAWEFGPGSEGGIEVRCRIEGAAGFDVDRAEARIREFLGLLGDGGVSGDVFNDFFLRNLRTWLGRRNNEGEDPVKMFTTLKVLQEVLGGREEAIAKNPTEVLQIVKGVLDEHIEYLDGLKASSRDTATPSLEGLGKIVSDSSLPGSKMGGGEGELDKAAEEEEERTQTLTMTLSLLSAIISNPTTKLTPTDERLIQTLQPSLVHITTSKFTNLEVKSQALNMTSLLTQHSPSAHSSSSTTTTILTRQKETYKLALSYIRDPLIPVRAHGLHLLRELILAKSPVINIQTTLSQLIAQLKDDDSFVHLNVIKCLSALTDKHPVTVTRMLVEAYLNNTNDEEDQTLRLGEALQSTIQRQGEALTGDTATLLTQAMLKTAARQNPTTTTTTQIRASALSILCTAIETNPTGLGHDAVSDALDVCLSILTLEGGVERAALRRAAVVCICGVLKALVGGDGERLELGWREGVWGVVRGRISEIGRVVGYLRGTDSDGLVREQARVVLENLEAVVGVWVARGAAASGAGLEGVVRGGW</sequence>
<evidence type="ECO:0000313" key="5">
    <source>
        <dbReference type="EMBL" id="CUS07346.1"/>
    </source>
</evidence>
<dbReference type="InterPro" id="IPR016024">
    <property type="entry name" value="ARM-type_fold"/>
</dbReference>
<feature type="region of interest" description="Disordered" evidence="2">
    <location>
        <begin position="230"/>
        <end position="263"/>
    </location>
</feature>
<gene>
    <name evidence="5" type="ORF">GSTUAT00008569001</name>
</gene>
<dbReference type="Proteomes" id="UP001412239">
    <property type="component" value="Unassembled WGS sequence"/>
</dbReference>
<dbReference type="Pfam" id="PF10304">
    <property type="entry name" value="RTP1_C2"/>
    <property type="match status" value="1"/>
</dbReference>
<feature type="domain" description="RNA polymerase II assembly factor Rtp1 C-terminal" evidence="3">
    <location>
        <begin position="577"/>
        <end position="605"/>
    </location>
</feature>
<comment type="similarity">
    <text evidence="1">Belongs to the Tango6 family.</text>
</comment>
<dbReference type="Pfam" id="PF10363">
    <property type="entry name" value="RTP1_C1"/>
    <property type="match status" value="1"/>
</dbReference>
<name>A0A292PIV5_9PEZI</name>
<dbReference type="GO" id="GO:0009306">
    <property type="term" value="P:protein secretion"/>
    <property type="evidence" value="ECO:0007669"/>
    <property type="project" value="TreeGrafter"/>
</dbReference>
<evidence type="ECO:0000313" key="6">
    <source>
        <dbReference type="Proteomes" id="UP001412239"/>
    </source>
</evidence>
<dbReference type="SUPFAM" id="SSF48371">
    <property type="entry name" value="ARM repeat"/>
    <property type="match status" value="1"/>
</dbReference>
<organism evidence="5 6">
    <name type="scientific">Tuber aestivum</name>
    <name type="common">summer truffle</name>
    <dbReference type="NCBI Taxonomy" id="59557"/>
    <lineage>
        <taxon>Eukaryota</taxon>
        <taxon>Fungi</taxon>
        <taxon>Dikarya</taxon>
        <taxon>Ascomycota</taxon>
        <taxon>Pezizomycotina</taxon>
        <taxon>Pezizomycetes</taxon>
        <taxon>Pezizales</taxon>
        <taxon>Tuberaceae</taxon>
        <taxon>Tuber</taxon>
    </lineage>
</organism>
<dbReference type="EMBL" id="LN891216">
    <property type="protein sequence ID" value="CUS07346.1"/>
    <property type="molecule type" value="Genomic_DNA"/>
</dbReference>
<dbReference type="InterPro" id="IPR019451">
    <property type="entry name" value="Rtp1_C1"/>
</dbReference>
<dbReference type="PANTHER" id="PTHR20959:SF1">
    <property type="entry name" value="TRANSPORT AND GOLGI ORGANIZATION PROTEIN 6 HOMOLOG"/>
    <property type="match status" value="1"/>
</dbReference>
<evidence type="ECO:0008006" key="7">
    <source>
        <dbReference type="Google" id="ProtNLM"/>
    </source>
</evidence>
<feature type="domain" description="RNA polymerase II assembly factor Rtp1 C-terminal" evidence="4">
    <location>
        <begin position="350"/>
        <end position="458"/>
    </location>
</feature>
<dbReference type="PANTHER" id="PTHR20959">
    <property type="entry name" value="TRANSPORT AND GOLGI ORGANIZATION PROTEIN 6 FAMILY MEMBER"/>
    <property type="match status" value="1"/>
</dbReference>